<feature type="signal peptide" evidence="6">
    <location>
        <begin position="1"/>
        <end position="21"/>
    </location>
</feature>
<evidence type="ECO:0000256" key="1">
    <source>
        <dbReference type="ARBA" id="ARBA00004418"/>
    </source>
</evidence>
<dbReference type="PANTHER" id="PTHR38439:SF3">
    <property type="entry name" value="COPPER-RESISTANT CUPROPROTEIN COPI"/>
    <property type="match status" value="1"/>
</dbReference>
<dbReference type="GO" id="GO:0005507">
    <property type="term" value="F:copper ion binding"/>
    <property type="evidence" value="ECO:0007669"/>
    <property type="project" value="InterPro"/>
</dbReference>
<keyword evidence="2" id="KW-0479">Metal-binding</keyword>
<feature type="domain" description="Blue (type 1) copper" evidence="7">
    <location>
        <begin position="54"/>
        <end position="161"/>
    </location>
</feature>
<comment type="subcellular location">
    <subcellularLocation>
        <location evidence="1">Periplasm</location>
    </subcellularLocation>
</comment>
<evidence type="ECO:0000256" key="3">
    <source>
        <dbReference type="ARBA" id="ARBA00022764"/>
    </source>
</evidence>
<name>A0A127QGK4_9BURK</name>
<dbReference type="Proteomes" id="UP000071778">
    <property type="component" value="Chromosome"/>
</dbReference>
<keyword evidence="9" id="KW-1185">Reference proteome</keyword>
<evidence type="ECO:0000256" key="6">
    <source>
        <dbReference type="SAM" id="SignalP"/>
    </source>
</evidence>
<dbReference type="InterPro" id="IPR050845">
    <property type="entry name" value="Cu-binding_ET"/>
</dbReference>
<dbReference type="CDD" id="cd04211">
    <property type="entry name" value="Cupredoxin_like_2"/>
    <property type="match status" value="1"/>
</dbReference>
<dbReference type="EMBL" id="CP013235">
    <property type="protein sequence ID" value="AMP09198.1"/>
    <property type="molecule type" value="Genomic_DNA"/>
</dbReference>
<protein>
    <submittedName>
        <fullName evidence="8">Copper binding s, plastocyanin/azurin family protein</fullName>
    </submittedName>
</protein>
<evidence type="ECO:0000313" key="9">
    <source>
        <dbReference type="Proteomes" id="UP000071778"/>
    </source>
</evidence>
<evidence type="ECO:0000259" key="7">
    <source>
        <dbReference type="Pfam" id="PF00127"/>
    </source>
</evidence>
<keyword evidence="6" id="KW-0732">Signal</keyword>
<proteinExistence type="predicted"/>
<dbReference type="PANTHER" id="PTHR38439">
    <property type="entry name" value="AURACYANIN-B"/>
    <property type="match status" value="1"/>
</dbReference>
<dbReference type="GO" id="GO:0009055">
    <property type="term" value="F:electron transfer activity"/>
    <property type="evidence" value="ECO:0007669"/>
    <property type="project" value="InterPro"/>
</dbReference>
<dbReference type="Gene3D" id="2.60.40.420">
    <property type="entry name" value="Cupredoxins - blue copper proteins"/>
    <property type="match status" value="1"/>
</dbReference>
<keyword evidence="4" id="KW-0186">Copper</keyword>
<feature type="chain" id="PRO_5007277872" evidence="6">
    <location>
        <begin position="22"/>
        <end position="161"/>
    </location>
</feature>
<evidence type="ECO:0000256" key="4">
    <source>
        <dbReference type="ARBA" id="ARBA00023008"/>
    </source>
</evidence>
<evidence type="ECO:0000313" key="8">
    <source>
        <dbReference type="EMBL" id="AMP09198.1"/>
    </source>
</evidence>
<dbReference type="SUPFAM" id="SSF49503">
    <property type="entry name" value="Cupredoxins"/>
    <property type="match status" value="1"/>
</dbReference>
<accession>A0A127QGK4</accession>
<dbReference type="GO" id="GO:0042597">
    <property type="term" value="C:periplasmic space"/>
    <property type="evidence" value="ECO:0007669"/>
    <property type="project" value="UniProtKB-SubCell"/>
</dbReference>
<feature type="region of interest" description="Disordered" evidence="5">
    <location>
        <begin position="25"/>
        <end position="45"/>
    </location>
</feature>
<gene>
    <name evidence="8" type="ORF">CAter282_1409</name>
</gene>
<dbReference type="AlphaFoldDB" id="A0A127QGK4"/>
<evidence type="ECO:0000256" key="5">
    <source>
        <dbReference type="SAM" id="MobiDB-lite"/>
    </source>
</evidence>
<evidence type="ECO:0000256" key="2">
    <source>
        <dbReference type="ARBA" id="ARBA00022723"/>
    </source>
</evidence>
<keyword evidence="3" id="KW-0574">Periplasm</keyword>
<sequence length="161" mass="17374">MKSILIASTLVFSLLSLNAFAHGEEGQDTSTEQQGGHAAASGRPGVAANVSKTMQIDMSDTMRFAPENISVKRGDTVKFIVTNSGKVKHEMVLGSIEELKEHAALMVKFPEMEHADANQVSLDPGKAGELIWQFDKAGIFDFACLQPGHFEAGMRGKIIVK</sequence>
<dbReference type="InterPro" id="IPR008972">
    <property type="entry name" value="Cupredoxin"/>
</dbReference>
<reference evidence="8 9" key="1">
    <citation type="submission" date="2015-11" db="EMBL/GenBank/DDBJ databases">
        <title>Exploring the genomic traits of fungus-feeding bacterial genus Collimonas.</title>
        <authorList>
            <person name="Song C."/>
            <person name="Schmidt R."/>
            <person name="de Jager V."/>
            <person name="Krzyzanowska D."/>
            <person name="Jongedijk E."/>
            <person name="Cankar K."/>
            <person name="Beekwilder J."/>
            <person name="van Veen A."/>
            <person name="de Boer W."/>
            <person name="van Veen J.A."/>
            <person name="Garbeva P."/>
        </authorList>
    </citation>
    <scope>NUCLEOTIDE SEQUENCE [LARGE SCALE GENOMIC DNA]</scope>
    <source>
        <strain evidence="8 9">Ter282</strain>
    </source>
</reference>
<organism evidence="8 9">
    <name type="scientific">Collimonas arenae</name>
    <dbReference type="NCBI Taxonomy" id="279058"/>
    <lineage>
        <taxon>Bacteria</taxon>
        <taxon>Pseudomonadati</taxon>
        <taxon>Pseudomonadota</taxon>
        <taxon>Betaproteobacteria</taxon>
        <taxon>Burkholderiales</taxon>
        <taxon>Oxalobacteraceae</taxon>
        <taxon>Collimonas</taxon>
    </lineage>
</organism>
<dbReference type="Pfam" id="PF00127">
    <property type="entry name" value="Copper-bind"/>
    <property type="match status" value="1"/>
</dbReference>
<dbReference type="PATRIC" id="fig|279058.18.peg.1394"/>
<dbReference type="InterPro" id="IPR000923">
    <property type="entry name" value="BlueCu_1"/>
</dbReference>